<name>A0A172ZIL3_9BACL</name>
<comment type="catalytic activity">
    <reaction evidence="1">
        <text>3',5'-cyclic CMP + H2O = CMP + H(+)</text>
        <dbReference type="Rhea" id="RHEA:72675"/>
        <dbReference type="ChEBI" id="CHEBI:15377"/>
        <dbReference type="ChEBI" id="CHEBI:15378"/>
        <dbReference type="ChEBI" id="CHEBI:58003"/>
        <dbReference type="ChEBI" id="CHEBI:60377"/>
    </reaction>
    <physiologicalReaction direction="left-to-right" evidence="1">
        <dbReference type="Rhea" id="RHEA:72676"/>
    </physiologicalReaction>
</comment>
<reference evidence="5 6" key="2">
    <citation type="journal article" date="2016" name="Int. J. Syst. Evol. Microbiol.">
        <title>Paenibacillus bovis sp. nov., isolated from raw yak (Bos grunniens) milk.</title>
        <authorList>
            <person name="Gao C."/>
            <person name="Han J."/>
            <person name="Liu Z."/>
            <person name="Xu X."/>
            <person name="Hang F."/>
            <person name="Wu Z."/>
        </authorList>
    </citation>
    <scope>NUCLEOTIDE SEQUENCE [LARGE SCALE GENOMIC DNA]</scope>
    <source>
        <strain evidence="5 6">BD3526</strain>
    </source>
</reference>
<comment type="function">
    <text evidence="2">Counteracts the endogenous Pycsar antiviral defense system. Phosphodiesterase that enables metal-dependent hydrolysis of host cyclic nucleotide Pycsar defense signals such as cCMP and cUMP.</text>
</comment>
<dbReference type="Pfam" id="PF00753">
    <property type="entry name" value="Lactamase_B"/>
    <property type="match status" value="1"/>
</dbReference>
<accession>A0A172ZIL3</accession>
<evidence type="ECO:0000313" key="5">
    <source>
        <dbReference type="EMBL" id="ANF96970.1"/>
    </source>
</evidence>
<dbReference type="InterPro" id="IPR036866">
    <property type="entry name" value="RibonucZ/Hydroxyglut_hydro"/>
</dbReference>
<dbReference type="PANTHER" id="PTHR23131:SF4">
    <property type="entry name" value="METALLO-BETA-LACTAMASE SUPERFAMILY POTEIN"/>
    <property type="match status" value="1"/>
</dbReference>
<dbReference type="SUPFAM" id="SSF56281">
    <property type="entry name" value="Metallo-hydrolase/oxidoreductase"/>
    <property type="match status" value="1"/>
</dbReference>
<dbReference type="Proteomes" id="UP000078148">
    <property type="component" value="Chromosome"/>
</dbReference>
<evidence type="ECO:0000256" key="3">
    <source>
        <dbReference type="ARBA" id="ARBA00048505"/>
    </source>
</evidence>
<protein>
    <recommendedName>
        <fullName evidence="4">Metallo-beta-lactamase domain-containing protein</fullName>
    </recommendedName>
</protein>
<organism evidence="5 6">
    <name type="scientific">Paenibacillus bovis</name>
    <dbReference type="NCBI Taxonomy" id="1616788"/>
    <lineage>
        <taxon>Bacteria</taxon>
        <taxon>Bacillati</taxon>
        <taxon>Bacillota</taxon>
        <taxon>Bacilli</taxon>
        <taxon>Bacillales</taxon>
        <taxon>Paenibacillaceae</taxon>
        <taxon>Paenibacillus</taxon>
    </lineage>
</organism>
<dbReference type="KEGG" id="pbv:AR543_13780"/>
<evidence type="ECO:0000313" key="6">
    <source>
        <dbReference type="Proteomes" id="UP000078148"/>
    </source>
</evidence>
<comment type="catalytic activity">
    <reaction evidence="3">
        <text>3',5'-cyclic UMP + H2O = UMP + H(+)</text>
        <dbReference type="Rhea" id="RHEA:70575"/>
        <dbReference type="ChEBI" id="CHEBI:15377"/>
        <dbReference type="ChEBI" id="CHEBI:15378"/>
        <dbReference type="ChEBI" id="CHEBI:57865"/>
        <dbReference type="ChEBI" id="CHEBI:184387"/>
    </reaction>
    <physiologicalReaction direction="left-to-right" evidence="3">
        <dbReference type="Rhea" id="RHEA:70576"/>
    </physiologicalReaction>
</comment>
<evidence type="ECO:0000256" key="1">
    <source>
        <dbReference type="ARBA" id="ARBA00034221"/>
    </source>
</evidence>
<gene>
    <name evidence="5" type="ORF">AR543_13780</name>
</gene>
<dbReference type="STRING" id="1616788.AR543_13780"/>
<dbReference type="Gene3D" id="3.60.15.10">
    <property type="entry name" value="Ribonuclease Z/Hydroxyacylglutathione hydrolase-like"/>
    <property type="match status" value="1"/>
</dbReference>
<reference evidence="6" key="1">
    <citation type="submission" date="2015-10" db="EMBL/GenBank/DDBJ databases">
        <title>Genome of Paenibacillus bovis sp. nov.</title>
        <authorList>
            <person name="Wu Z."/>
            <person name="Gao C."/>
            <person name="Liu Z."/>
            <person name="Zheng H."/>
        </authorList>
    </citation>
    <scope>NUCLEOTIDE SEQUENCE [LARGE SCALE GENOMIC DNA]</scope>
    <source>
        <strain evidence="6">BD3526</strain>
    </source>
</reference>
<dbReference type="SMART" id="SM00849">
    <property type="entry name" value="Lactamase_B"/>
    <property type="match status" value="1"/>
</dbReference>
<dbReference type="AlphaFoldDB" id="A0A172ZIL3"/>
<keyword evidence="6" id="KW-1185">Reference proteome</keyword>
<evidence type="ECO:0000259" key="4">
    <source>
        <dbReference type="SMART" id="SM00849"/>
    </source>
</evidence>
<dbReference type="InterPro" id="IPR050662">
    <property type="entry name" value="Sec-metab_biosynth-thioest"/>
</dbReference>
<dbReference type="EMBL" id="CP013023">
    <property type="protein sequence ID" value="ANF96970.1"/>
    <property type="molecule type" value="Genomic_DNA"/>
</dbReference>
<dbReference type="PANTHER" id="PTHR23131">
    <property type="entry name" value="ENDORIBONUCLEASE LACTB2"/>
    <property type="match status" value="1"/>
</dbReference>
<evidence type="ECO:0000256" key="2">
    <source>
        <dbReference type="ARBA" id="ARBA00034301"/>
    </source>
</evidence>
<dbReference type="InterPro" id="IPR001279">
    <property type="entry name" value="Metallo-B-lactamas"/>
</dbReference>
<proteinExistence type="predicted"/>
<dbReference type="RefSeq" id="WP_060535079.1">
    <property type="nucleotide sequence ID" value="NZ_CP013023.1"/>
</dbReference>
<feature type="domain" description="Metallo-beta-lactamase" evidence="4">
    <location>
        <begin position="23"/>
        <end position="230"/>
    </location>
</feature>
<dbReference type="OrthoDB" id="9802248at2"/>
<sequence length="317" mass="37158">MVKRLVRLADHVFRLSLPLGEGKVNSYLFEGTKGYTVVDTGVNDEATRREWQQLIENGLIIEKVVITHGHPDHIGLASWFRQEIGVPIIYSKIGYERMKMYHEQWLQFSEDDLTPYAFNIKYDGPEVSAKQFYRHMGGSFLEPDQLYGHRDKLMLGDQEYEAIHTPGHAWDHFCFWNAELRILLCADMVFADTAPMVPCWTEEDNSPLEEYFRSLDQIKEYPAELVLPGHEHIIHDLGQRIRDVRNAHHFRMQQLLGMMDKEGKTAGQLCRELYGHRHTGTQELLEFYTALSRLMYLQQEGFADSFVHNDRVYFRKM</sequence>